<dbReference type="Pfam" id="PF01582">
    <property type="entry name" value="TIR"/>
    <property type="match status" value="1"/>
</dbReference>
<keyword evidence="3" id="KW-0675">Receptor</keyword>
<keyword evidence="4" id="KW-1185">Reference proteome</keyword>
<reference evidence="3 4" key="1">
    <citation type="submission" date="2024-03" db="EMBL/GenBank/DDBJ databases">
        <title>Novel species of the genus Variovorax.</title>
        <authorList>
            <person name="Liu Q."/>
            <person name="Xin Y.-H."/>
        </authorList>
    </citation>
    <scope>NUCLEOTIDE SEQUENCE [LARGE SCALE GENOMIC DNA]</scope>
    <source>
        <strain evidence="3 4">KACC 18900</strain>
    </source>
</reference>
<name>A0ABU8WVN6_9BURK</name>
<dbReference type="Proteomes" id="UP001385892">
    <property type="component" value="Unassembled WGS sequence"/>
</dbReference>
<evidence type="ECO:0000313" key="3">
    <source>
        <dbReference type="EMBL" id="MEJ8851595.1"/>
    </source>
</evidence>
<evidence type="ECO:0000313" key="4">
    <source>
        <dbReference type="Proteomes" id="UP001385892"/>
    </source>
</evidence>
<protein>
    <submittedName>
        <fullName evidence="3">Toll/interleukin-1 receptor domain-containing protein</fullName>
    </submittedName>
</protein>
<feature type="domain" description="TIR" evidence="2">
    <location>
        <begin position="39"/>
        <end position="121"/>
    </location>
</feature>
<comment type="caution">
    <text evidence="3">The sequence shown here is derived from an EMBL/GenBank/DDBJ whole genome shotgun (WGS) entry which is preliminary data.</text>
</comment>
<dbReference type="SUPFAM" id="SSF52200">
    <property type="entry name" value="Toll/Interleukin receptor TIR domain"/>
    <property type="match status" value="1"/>
</dbReference>
<dbReference type="Gene3D" id="3.40.50.10140">
    <property type="entry name" value="Toll/interleukin-1 receptor homology (TIR) domain"/>
    <property type="match status" value="1"/>
</dbReference>
<organism evidence="3 4">
    <name type="scientific">Variovorax rhizosphaerae</name>
    <dbReference type="NCBI Taxonomy" id="1836200"/>
    <lineage>
        <taxon>Bacteria</taxon>
        <taxon>Pseudomonadati</taxon>
        <taxon>Pseudomonadota</taxon>
        <taxon>Betaproteobacteria</taxon>
        <taxon>Burkholderiales</taxon>
        <taxon>Comamonadaceae</taxon>
        <taxon>Variovorax</taxon>
    </lineage>
</organism>
<proteinExistence type="predicted"/>
<dbReference type="EMBL" id="JBBKZT010000024">
    <property type="protein sequence ID" value="MEJ8851595.1"/>
    <property type="molecule type" value="Genomic_DNA"/>
</dbReference>
<evidence type="ECO:0000259" key="2">
    <source>
        <dbReference type="Pfam" id="PF01582"/>
    </source>
</evidence>
<sequence length="375" mass="41514">MLPTTLSYCGLPFQHDIFVSYSHGSDARGEPSLQHWSLAFVRALREELRADRAFRDALSLFIDAEGEPGRRLDAALPLAEQLEAQVQSAAVLLVLMSPDYQASKWCADERQWWLKKQAELGISATGRLEMVKVWPVLAADWKDGKWPQELADRAGEPLLGHLFHDGAQRGARPLGWTQWQQGFDSRVRESVLDLARVLYNRLDDVKAECDRLRSALADAQRLGGAAGQMLYLHGRSEQQAEWEQTAGKLQDGGFAVLPAIPDPVERDPMRREAQRERRVEELAGCDALLLLGTPASPTLDADLATVGKFDRQSARERSNRLLPCGLLDTTGAALATPQRRTNARILQTEWLDAVGGQVVPVVQQWLQARAGTAGG</sequence>
<keyword evidence="1" id="KW-0175">Coiled coil</keyword>
<dbReference type="RefSeq" id="WP_340347288.1">
    <property type="nucleotide sequence ID" value="NZ_JBBKZT010000024.1"/>
</dbReference>
<accession>A0ABU8WVN6</accession>
<dbReference type="InterPro" id="IPR000157">
    <property type="entry name" value="TIR_dom"/>
</dbReference>
<gene>
    <name evidence="3" type="ORF">WKW82_33505</name>
</gene>
<evidence type="ECO:0000256" key="1">
    <source>
        <dbReference type="SAM" id="Coils"/>
    </source>
</evidence>
<feature type="coiled-coil region" evidence="1">
    <location>
        <begin position="195"/>
        <end position="222"/>
    </location>
</feature>
<dbReference type="InterPro" id="IPR035897">
    <property type="entry name" value="Toll_tir_struct_dom_sf"/>
</dbReference>